<dbReference type="RefSeq" id="WP_115235594.1">
    <property type="nucleotide sequence ID" value="NZ_UGIF01000002.1"/>
</dbReference>
<evidence type="ECO:0000313" key="2">
    <source>
        <dbReference type="Proteomes" id="UP000254070"/>
    </source>
</evidence>
<proteinExistence type="predicted"/>
<evidence type="ECO:0000313" key="1">
    <source>
        <dbReference type="EMBL" id="STP30083.1"/>
    </source>
</evidence>
<dbReference type="Proteomes" id="UP000254070">
    <property type="component" value="Unassembled WGS sequence"/>
</dbReference>
<dbReference type="AlphaFoldDB" id="A0A377KM85"/>
<name>A0A377KM85_9ENTE</name>
<accession>A0A377KM85</accession>
<protein>
    <submittedName>
        <fullName evidence="1">Uncharacterized protein</fullName>
    </submittedName>
</protein>
<gene>
    <name evidence="1" type="ORF">NCTC8129_02320</name>
</gene>
<organism evidence="1 2">
    <name type="scientific">Enterococcus durans</name>
    <dbReference type="NCBI Taxonomy" id="53345"/>
    <lineage>
        <taxon>Bacteria</taxon>
        <taxon>Bacillati</taxon>
        <taxon>Bacillota</taxon>
        <taxon>Bacilli</taxon>
        <taxon>Lactobacillales</taxon>
        <taxon>Enterococcaceae</taxon>
        <taxon>Enterococcus</taxon>
    </lineage>
</organism>
<dbReference type="EMBL" id="UGIF01000002">
    <property type="protein sequence ID" value="STP30083.1"/>
    <property type="molecule type" value="Genomic_DNA"/>
</dbReference>
<sequence length="323" mass="38347">MDTKLTDETAWNETITATYRKDPNYSYRMLEIHNQVLDLVENRLTPHPDDLKELYSIYFNIIKNDHSRKFVEKKNRLTVAKSIYRSISVYPSVQLLKKALSKLDSENKHSFLLFPAGFNVSKYSGHTCCFVCTKKENESLHVDLVDTLARYHLSYPLKHTAPVHRFIIPMKKIHQLATYLNASAFMPDLKHDEKFFIQKKLLKIAQSNRPLDYLFKEEQKVGNCYLKQSQFGLQYALWARNTKKTNIITWPISTKNMHQKISETMMNNPRLSPEIKNQMKNFFLLYQKNNLHVLKRKAFETRWQNAQLEKNYEKQLFSQKEDR</sequence>
<reference evidence="1 2" key="1">
    <citation type="submission" date="2018-06" db="EMBL/GenBank/DDBJ databases">
        <authorList>
            <consortium name="Pathogen Informatics"/>
            <person name="Doyle S."/>
        </authorList>
    </citation>
    <scope>NUCLEOTIDE SEQUENCE [LARGE SCALE GENOMIC DNA]</scope>
    <source>
        <strain evidence="1 2">NCTC8129</strain>
    </source>
</reference>